<comment type="similarity">
    <text evidence="1">Belongs to the ustYa family.</text>
</comment>
<accession>A0A9P4P6L3</accession>
<sequence>MATYTTLPSKEYDVETSLYLIDSASESGITSDAAVVRPSAVRWLPWCLHLVLFVLSISAGLLVKPASTCSSVKDELLGEHPWDLTVRFDGSLSRDSSPFKGPPSEKVDKLWADLVPERMMVISEDVFQTINASKHAVKAPSSLGKGRLAAFEGFHYIHCLHNLWKTHYPQYYTEEAEFAREHRDEWLEHVDHCVDMLRQKLVCDADPGLITYSWLKNHYNPHPNFNVQHKCRNYNKLLEVSAKYGVEMESLPEEGIRRPEGGKVVDFVEPPFDASVEE</sequence>
<dbReference type="GO" id="GO:0043386">
    <property type="term" value="P:mycotoxin biosynthetic process"/>
    <property type="evidence" value="ECO:0007669"/>
    <property type="project" value="InterPro"/>
</dbReference>
<evidence type="ECO:0000256" key="1">
    <source>
        <dbReference type="ARBA" id="ARBA00035112"/>
    </source>
</evidence>
<dbReference type="InterPro" id="IPR021765">
    <property type="entry name" value="UstYa-like"/>
</dbReference>
<dbReference type="OrthoDB" id="3687641at2759"/>
<dbReference type="PANTHER" id="PTHR33365:SF12">
    <property type="entry name" value="TAT PATHWAY SIGNAL SEQUENCE"/>
    <property type="match status" value="1"/>
</dbReference>
<evidence type="ECO:0000313" key="2">
    <source>
        <dbReference type="EMBL" id="KAF2439329.1"/>
    </source>
</evidence>
<proteinExistence type="inferred from homology"/>
<dbReference type="PANTHER" id="PTHR33365">
    <property type="entry name" value="YALI0B05434P"/>
    <property type="match status" value="1"/>
</dbReference>
<dbReference type="EMBL" id="MU001509">
    <property type="protein sequence ID" value="KAF2439329.1"/>
    <property type="molecule type" value="Genomic_DNA"/>
</dbReference>
<keyword evidence="3" id="KW-1185">Reference proteome</keyword>
<name>A0A9P4P6L3_9PLEO</name>
<gene>
    <name evidence="2" type="ORF">P171DRAFT_436030</name>
</gene>
<reference evidence="2" key="1">
    <citation type="journal article" date="2020" name="Stud. Mycol.">
        <title>101 Dothideomycetes genomes: a test case for predicting lifestyles and emergence of pathogens.</title>
        <authorList>
            <person name="Haridas S."/>
            <person name="Albert R."/>
            <person name="Binder M."/>
            <person name="Bloem J."/>
            <person name="Labutti K."/>
            <person name="Salamov A."/>
            <person name="Andreopoulos B."/>
            <person name="Baker S."/>
            <person name="Barry K."/>
            <person name="Bills G."/>
            <person name="Bluhm B."/>
            <person name="Cannon C."/>
            <person name="Castanera R."/>
            <person name="Culley D."/>
            <person name="Daum C."/>
            <person name="Ezra D."/>
            <person name="Gonzalez J."/>
            <person name="Henrissat B."/>
            <person name="Kuo A."/>
            <person name="Liang C."/>
            <person name="Lipzen A."/>
            <person name="Lutzoni F."/>
            <person name="Magnuson J."/>
            <person name="Mondo S."/>
            <person name="Nolan M."/>
            <person name="Ohm R."/>
            <person name="Pangilinan J."/>
            <person name="Park H.-J."/>
            <person name="Ramirez L."/>
            <person name="Alfaro M."/>
            <person name="Sun H."/>
            <person name="Tritt A."/>
            <person name="Yoshinaga Y."/>
            <person name="Zwiers L.-H."/>
            <person name="Turgeon B."/>
            <person name="Goodwin S."/>
            <person name="Spatafora J."/>
            <person name="Crous P."/>
            <person name="Grigoriev I."/>
        </authorList>
    </citation>
    <scope>NUCLEOTIDE SEQUENCE</scope>
    <source>
        <strain evidence="2">CBS 690.94</strain>
    </source>
</reference>
<dbReference type="Pfam" id="PF11807">
    <property type="entry name" value="UstYa"/>
    <property type="match status" value="1"/>
</dbReference>
<comment type="caution">
    <text evidence="2">The sequence shown here is derived from an EMBL/GenBank/DDBJ whole genome shotgun (WGS) entry which is preliminary data.</text>
</comment>
<protein>
    <recommendedName>
        <fullName evidence="4">Cyclochlorotine biosynthesis protein O</fullName>
    </recommendedName>
</protein>
<dbReference type="AlphaFoldDB" id="A0A9P4P6L3"/>
<organism evidence="2 3">
    <name type="scientific">Karstenula rhodostoma CBS 690.94</name>
    <dbReference type="NCBI Taxonomy" id="1392251"/>
    <lineage>
        <taxon>Eukaryota</taxon>
        <taxon>Fungi</taxon>
        <taxon>Dikarya</taxon>
        <taxon>Ascomycota</taxon>
        <taxon>Pezizomycotina</taxon>
        <taxon>Dothideomycetes</taxon>
        <taxon>Pleosporomycetidae</taxon>
        <taxon>Pleosporales</taxon>
        <taxon>Massarineae</taxon>
        <taxon>Didymosphaeriaceae</taxon>
        <taxon>Karstenula</taxon>
    </lineage>
</organism>
<evidence type="ECO:0000313" key="3">
    <source>
        <dbReference type="Proteomes" id="UP000799764"/>
    </source>
</evidence>
<dbReference type="Proteomes" id="UP000799764">
    <property type="component" value="Unassembled WGS sequence"/>
</dbReference>
<evidence type="ECO:0008006" key="4">
    <source>
        <dbReference type="Google" id="ProtNLM"/>
    </source>
</evidence>